<dbReference type="Pfam" id="PF26115">
    <property type="entry name" value="PDDEXK_GAPS4"/>
    <property type="match status" value="1"/>
</dbReference>
<dbReference type="RefSeq" id="WP_186999526.1">
    <property type="nucleotide sequence ID" value="NZ_JACRWH010000050.1"/>
</dbReference>
<protein>
    <recommendedName>
        <fullName evidence="1">GAPS4 PD-(D/E)XK nuclease domain-containing protein</fullName>
    </recommendedName>
</protein>
<evidence type="ECO:0000313" key="3">
    <source>
        <dbReference type="Proteomes" id="UP000649075"/>
    </source>
</evidence>
<proteinExistence type="predicted"/>
<name>A0ABR7KKQ9_9FIRM</name>
<evidence type="ECO:0000259" key="1">
    <source>
        <dbReference type="Pfam" id="PF26115"/>
    </source>
</evidence>
<feature type="domain" description="GAPS4 PD-(D/E)XK nuclease" evidence="1">
    <location>
        <begin position="4"/>
        <end position="173"/>
    </location>
</feature>
<keyword evidence="3" id="KW-1185">Reference proteome</keyword>
<gene>
    <name evidence="2" type="ORF">H8911_09790</name>
</gene>
<organism evidence="2 3">
    <name type="scientific">Holdemanella hominis</name>
    <dbReference type="NCBI Taxonomy" id="2764327"/>
    <lineage>
        <taxon>Bacteria</taxon>
        <taxon>Bacillati</taxon>
        <taxon>Bacillota</taxon>
        <taxon>Erysipelotrichia</taxon>
        <taxon>Erysipelotrichales</taxon>
        <taxon>Erysipelotrichaceae</taxon>
        <taxon>Holdemanella</taxon>
    </lineage>
</organism>
<dbReference type="Proteomes" id="UP000649075">
    <property type="component" value="Unassembled WGS sequence"/>
</dbReference>
<accession>A0ABR7KKQ9</accession>
<evidence type="ECO:0000313" key="2">
    <source>
        <dbReference type="EMBL" id="MBC6013001.1"/>
    </source>
</evidence>
<reference evidence="2 3" key="1">
    <citation type="submission" date="2020-08" db="EMBL/GenBank/DDBJ databases">
        <authorList>
            <person name="Liu C."/>
            <person name="Sun Q."/>
        </authorList>
    </citation>
    <scope>NUCLEOTIDE SEQUENCE [LARGE SCALE GENOMIC DNA]</scope>
    <source>
        <strain evidence="2 3">L34</strain>
    </source>
</reference>
<sequence length="314" mass="36091">MAGGEKAKSSGEYGEKIVKNLLEIFGWKDCISGVTVPCVHQDTHKKQNADKSEKHGIDYVFKYKSPLRDTTRHDVLISVKCRNGYPKTEDGIKSKFKEFLMDIAFASECYPCCEIAKRKIPGTNKRVCSSLIFWIDRNRDDGRENESVVDKIGDFYFREECHYDTVALIDNNRAQFLYTAINFAKAKYGEENCKFFYINTGLNNANLNRKYSGSVIPFEYLNSDVLPMAINQNNQNKLLLLVKDKFCKEYLRRLIGLAQEITSDWAANIIIAFPDFHQFDHEETVVSCKAEFADSSFTDKITVVTYNPDFRDEV</sequence>
<dbReference type="InterPro" id="IPR058873">
    <property type="entry name" value="PDDEXK_GAPS4"/>
</dbReference>
<dbReference type="EMBL" id="JACRWH010000050">
    <property type="protein sequence ID" value="MBC6013001.1"/>
    <property type="molecule type" value="Genomic_DNA"/>
</dbReference>
<comment type="caution">
    <text evidence="2">The sequence shown here is derived from an EMBL/GenBank/DDBJ whole genome shotgun (WGS) entry which is preliminary data.</text>
</comment>